<sequence>MSELNTESNIKDLDNQIEFLELTLKKQSNQFENLSPQHTDYEIFNFNLKMTIEILNSIKKLKALNQN</sequence>
<keyword evidence="3" id="KW-1185">Reference proteome</keyword>
<dbReference type="EMBL" id="SWBP01000004">
    <property type="protein sequence ID" value="TKB96839.1"/>
    <property type="molecule type" value="Genomic_DNA"/>
</dbReference>
<gene>
    <name evidence="2" type="ORF">FA046_12225</name>
</gene>
<dbReference type="RefSeq" id="WP_136826803.1">
    <property type="nucleotide sequence ID" value="NZ_SWBP01000004.1"/>
</dbReference>
<reference evidence="2 3" key="1">
    <citation type="submission" date="2019-04" db="EMBL/GenBank/DDBJ databases">
        <title>Pedobacter sp. AR-3-17 sp. nov., isolated from Arctic soil.</title>
        <authorList>
            <person name="Dahal R.H."/>
            <person name="Kim D.-U."/>
        </authorList>
    </citation>
    <scope>NUCLEOTIDE SEQUENCE [LARGE SCALE GENOMIC DNA]</scope>
    <source>
        <strain evidence="2 3">AR-3-17</strain>
    </source>
</reference>
<comment type="caution">
    <text evidence="2">The sequence shown here is derived from an EMBL/GenBank/DDBJ whole genome shotgun (WGS) entry which is preliminary data.</text>
</comment>
<name>A0A4U1BVJ7_9SPHI</name>
<proteinExistence type="predicted"/>
<evidence type="ECO:0000313" key="3">
    <source>
        <dbReference type="Proteomes" id="UP000308181"/>
    </source>
</evidence>
<protein>
    <submittedName>
        <fullName evidence="2">Uncharacterized protein</fullName>
    </submittedName>
</protein>
<keyword evidence="1" id="KW-0175">Coiled coil</keyword>
<dbReference type="AlphaFoldDB" id="A0A4U1BVJ7"/>
<evidence type="ECO:0000256" key="1">
    <source>
        <dbReference type="SAM" id="Coils"/>
    </source>
</evidence>
<organism evidence="2 3">
    <name type="scientific">Pedobacter cryophilus</name>
    <dbReference type="NCBI Taxonomy" id="2571271"/>
    <lineage>
        <taxon>Bacteria</taxon>
        <taxon>Pseudomonadati</taxon>
        <taxon>Bacteroidota</taxon>
        <taxon>Sphingobacteriia</taxon>
        <taxon>Sphingobacteriales</taxon>
        <taxon>Sphingobacteriaceae</taxon>
        <taxon>Pedobacter</taxon>
    </lineage>
</organism>
<feature type="coiled-coil region" evidence="1">
    <location>
        <begin position="3"/>
        <end position="30"/>
    </location>
</feature>
<dbReference type="Proteomes" id="UP000308181">
    <property type="component" value="Unassembled WGS sequence"/>
</dbReference>
<accession>A0A4U1BVJ7</accession>
<evidence type="ECO:0000313" key="2">
    <source>
        <dbReference type="EMBL" id="TKB96839.1"/>
    </source>
</evidence>